<dbReference type="EMBL" id="JABTTQ020000010">
    <property type="protein sequence ID" value="KAK6148040.1"/>
    <property type="molecule type" value="Genomic_DNA"/>
</dbReference>
<evidence type="ECO:0000313" key="2">
    <source>
        <dbReference type="Proteomes" id="UP001318860"/>
    </source>
</evidence>
<name>A0ABR0WLK5_REHGL</name>
<dbReference type="Proteomes" id="UP001318860">
    <property type="component" value="Unassembled WGS sequence"/>
</dbReference>
<dbReference type="PANTHER" id="PTHR36011">
    <property type="entry name" value="BAT2 DOMAIN PROTEIN"/>
    <property type="match status" value="1"/>
</dbReference>
<accession>A0ABR0WLK5</accession>
<protein>
    <submittedName>
        <fullName evidence="1">Uncharacterized protein</fullName>
    </submittedName>
</protein>
<dbReference type="PANTHER" id="PTHR36011:SF1">
    <property type="entry name" value="BAT2 DOMAIN PROTEIN"/>
    <property type="match status" value="1"/>
</dbReference>
<reference evidence="1 2" key="1">
    <citation type="journal article" date="2021" name="Comput. Struct. Biotechnol. J.">
        <title>De novo genome assembly of the potent medicinal plant Rehmannia glutinosa using nanopore technology.</title>
        <authorList>
            <person name="Ma L."/>
            <person name="Dong C."/>
            <person name="Song C."/>
            <person name="Wang X."/>
            <person name="Zheng X."/>
            <person name="Niu Y."/>
            <person name="Chen S."/>
            <person name="Feng W."/>
        </authorList>
    </citation>
    <scope>NUCLEOTIDE SEQUENCE [LARGE SCALE GENOMIC DNA]</scope>
    <source>
        <strain evidence="1">DH-2019</strain>
    </source>
</reference>
<evidence type="ECO:0000313" key="1">
    <source>
        <dbReference type="EMBL" id="KAK6148040.1"/>
    </source>
</evidence>
<comment type="caution">
    <text evidence="1">The sequence shown here is derived from an EMBL/GenBank/DDBJ whole genome shotgun (WGS) entry which is preliminary data.</text>
</comment>
<keyword evidence="2" id="KW-1185">Reference proteome</keyword>
<organism evidence="1 2">
    <name type="scientific">Rehmannia glutinosa</name>
    <name type="common">Chinese foxglove</name>
    <dbReference type="NCBI Taxonomy" id="99300"/>
    <lineage>
        <taxon>Eukaryota</taxon>
        <taxon>Viridiplantae</taxon>
        <taxon>Streptophyta</taxon>
        <taxon>Embryophyta</taxon>
        <taxon>Tracheophyta</taxon>
        <taxon>Spermatophyta</taxon>
        <taxon>Magnoliopsida</taxon>
        <taxon>eudicotyledons</taxon>
        <taxon>Gunneridae</taxon>
        <taxon>Pentapetalae</taxon>
        <taxon>asterids</taxon>
        <taxon>lamiids</taxon>
        <taxon>Lamiales</taxon>
        <taxon>Orobanchaceae</taxon>
        <taxon>Rehmannieae</taxon>
        <taxon>Rehmannia</taxon>
    </lineage>
</organism>
<sequence length="251" mass="27790">MQERGRACLFLSESTCTPNRLNFVYFEGSFVGQVSYNAELPKVGPITHGDIDEYFYIRLYSNESGQDSKTVTVARFYSVSLCLSSRIVGETDGMHADEDLGINGKSMDSYPHLVLNWIENLASNLTDSIQHGGLPATTGSAAPSLLETGKAFTAKGMQVLEQVGRETMDLLISETGIQVEKNSDGIIDEDTFFEEITFDRFFYIYGGPGQLEMIWPHSFDGFITSKAAYDHLRSPFPLSEAPGFGLLLFRA</sequence>
<gene>
    <name evidence="1" type="ORF">DH2020_018952</name>
</gene>
<proteinExistence type="predicted"/>